<proteinExistence type="predicted"/>
<accession>A0A9D3ADM9</accession>
<evidence type="ECO:0000256" key="1">
    <source>
        <dbReference type="ARBA" id="ARBA00022741"/>
    </source>
</evidence>
<evidence type="ECO:0000256" key="2">
    <source>
        <dbReference type="ARBA" id="ARBA00022840"/>
    </source>
</evidence>
<reference evidence="5" key="1">
    <citation type="journal article" date="2021" name="PeerJ">
        <title>Extensive microbial diversity within the chicken gut microbiome revealed by metagenomics and culture.</title>
        <authorList>
            <person name="Gilroy R."/>
            <person name="Ravi A."/>
            <person name="Getino M."/>
            <person name="Pursley I."/>
            <person name="Horton D.L."/>
            <person name="Alikhan N.F."/>
            <person name="Baker D."/>
            <person name="Gharbi K."/>
            <person name="Hall N."/>
            <person name="Watson M."/>
            <person name="Adriaenssens E.M."/>
            <person name="Foster-Nyarko E."/>
            <person name="Jarju S."/>
            <person name="Secka A."/>
            <person name="Antonio M."/>
            <person name="Oren A."/>
            <person name="Chaudhuri R.R."/>
            <person name="La Ragione R."/>
            <person name="Hildebrand F."/>
            <person name="Pallen M.J."/>
        </authorList>
    </citation>
    <scope>NUCLEOTIDE SEQUENCE</scope>
    <source>
        <strain evidence="5">USAMLcec12-2067</strain>
    </source>
</reference>
<dbReference type="Gene3D" id="3.40.50.300">
    <property type="entry name" value="P-loop containing nucleotide triphosphate hydrolases"/>
    <property type="match status" value="2"/>
</dbReference>
<dbReference type="GO" id="GO:0022857">
    <property type="term" value="F:transmembrane transporter activity"/>
    <property type="evidence" value="ECO:0007669"/>
    <property type="project" value="TreeGrafter"/>
</dbReference>
<dbReference type="GO" id="GO:0016887">
    <property type="term" value="F:ATP hydrolysis activity"/>
    <property type="evidence" value="ECO:0007669"/>
    <property type="project" value="InterPro"/>
</dbReference>
<dbReference type="InterPro" id="IPR003593">
    <property type="entry name" value="AAA+_ATPase"/>
</dbReference>
<dbReference type="PANTHER" id="PTHR24220:SF676">
    <property type="entry name" value="OLIGOPEPTIDE TRANSPORT ATP-BINDING PROTEIN AMIE"/>
    <property type="match status" value="1"/>
</dbReference>
<protein>
    <submittedName>
        <fullName evidence="5">ATP-binding cassette domain-containing protein</fullName>
    </submittedName>
</protein>
<feature type="domain" description="ABC transporter" evidence="4">
    <location>
        <begin position="49"/>
        <end position="288"/>
    </location>
</feature>
<dbReference type="PANTHER" id="PTHR24220">
    <property type="entry name" value="IMPORT ATP-BINDING PROTEIN"/>
    <property type="match status" value="1"/>
</dbReference>
<dbReference type="AlphaFoldDB" id="A0A9D3ADM9"/>
<dbReference type="SUPFAM" id="SSF52540">
    <property type="entry name" value="P-loop containing nucleoside triphosphate hydrolases"/>
    <property type="match status" value="2"/>
</dbReference>
<dbReference type="GO" id="GO:0005524">
    <property type="term" value="F:ATP binding"/>
    <property type="evidence" value="ECO:0007669"/>
    <property type="project" value="UniProtKB-KW"/>
</dbReference>
<dbReference type="InterPro" id="IPR017871">
    <property type="entry name" value="ABC_transporter-like_CS"/>
</dbReference>
<organism evidence="5 6">
    <name type="scientific">Rubneribacter badeniensis</name>
    <dbReference type="NCBI Taxonomy" id="2070688"/>
    <lineage>
        <taxon>Bacteria</taxon>
        <taxon>Bacillati</taxon>
        <taxon>Actinomycetota</taxon>
        <taxon>Coriobacteriia</taxon>
        <taxon>Eggerthellales</taxon>
        <taxon>Eggerthellaceae</taxon>
        <taxon>Rubneribacter</taxon>
    </lineage>
</organism>
<evidence type="ECO:0000256" key="3">
    <source>
        <dbReference type="SAM" id="MobiDB-lite"/>
    </source>
</evidence>
<keyword evidence="2 5" id="KW-0067">ATP-binding</keyword>
<dbReference type="EMBL" id="DYZL01000173">
    <property type="protein sequence ID" value="HJH43727.1"/>
    <property type="molecule type" value="Genomic_DNA"/>
</dbReference>
<reference evidence="5" key="2">
    <citation type="submission" date="2021-09" db="EMBL/GenBank/DDBJ databases">
        <authorList>
            <person name="Gilroy R."/>
        </authorList>
    </citation>
    <scope>NUCLEOTIDE SEQUENCE</scope>
    <source>
        <strain evidence="5">USAMLcec12-2067</strain>
    </source>
</reference>
<dbReference type="PROSITE" id="PS50893">
    <property type="entry name" value="ABC_TRANSPORTER_2"/>
    <property type="match status" value="2"/>
</dbReference>
<evidence type="ECO:0000259" key="4">
    <source>
        <dbReference type="PROSITE" id="PS50893"/>
    </source>
</evidence>
<sequence>MDDMAEEQHERTCHRDAQTHHRHTHAAGSRHEGGHHLLQVEGLEVGFRMYDEDAPFFRAKRRVVPVIEDMSISVHAGEIVAVVGASGSGKTLLVDAVFGLFEPNAVVRGRIWFDGVRQDAASLSRLRGRGISLVPQSVNHLDPLMKVGRQVEGFARSGVSPSARRARRRELFARYGLDEETAGLYPHQLSGGMARRVLLCCALMDDPRIIVADEPTPGLDLDLAVRALEDFRAFADAGGGVLLVTHDIELALRAADRVAVFKDGTVIEETAVASFACPDLLAHPFSRALWHALPEHGFAAGEPEALEAAAMASGCASGVPADESAPGAAGAPAPDTGAVLRCSPQDEDACRPPSRRRRASGEVTARALEARDVTYAHPGASAPLYRGFNMAVRPGERVALSAPSGFGKTTLCRLLAGYERPQAGSVLADGVPLPKRGACPVQLVFQHPEKAVDPRMRMARTLEEAGDVSERMLDDLGIRREWLRRYPHELSGGELQRFCIARALAANPRYLVADEISTMLDAVTQAQIWRFLADEADRRGIGLVFVSHSPALVDRIATRVVRLDALDG</sequence>
<feature type="domain" description="ABC transporter" evidence="4">
    <location>
        <begin position="368"/>
        <end position="566"/>
    </location>
</feature>
<comment type="caution">
    <text evidence="5">The sequence shown here is derived from an EMBL/GenBank/DDBJ whole genome shotgun (WGS) entry which is preliminary data.</text>
</comment>
<dbReference type="SMART" id="SM00382">
    <property type="entry name" value="AAA"/>
    <property type="match status" value="2"/>
</dbReference>
<dbReference type="InterPro" id="IPR003439">
    <property type="entry name" value="ABC_transporter-like_ATP-bd"/>
</dbReference>
<feature type="compositionally biased region" description="Basic and acidic residues" evidence="3">
    <location>
        <begin position="1"/>
        <end position="19"/>
    </location>
</feature>
<feature type="region of interest" description="Disordered" evidence="3">
    <location>
        <begin position="1"/>
        <end position="33"/>
    </location>
</feature>
<name>A0A9D3ADM9_9ACTN</name>
<dbReference type="PROSITE" id="PS00211">
    <property type="entry name" value="ABC_TRANSPORTER_1"/>
    <property type="match status" value="2"/>
</dbReference>
<gene>
    <name evidence="5" type="ORF">K8V16_08010</name>
</gene>
<dbReference type="GO" id="GO:0005886">
    <property type="term" value="C:plasma membrane"/>
    <property type="evidence" value="ECO:0007669"/>
    <property type="project" value="TreeGrafter"/>
</dbReference>
<evidence type="ECO:0000313" key="6">
    <source>
        <dbReference type="Proteomes" id="UP000789325"/>
    </source>
</evidence>
<keyword evidence="1" id="KW-0547">Nucleotide-binding</keyword>
<dbReference type="InterPro" id="IPR027417">
    <property type="entry name" value="P-loop_NTPase"/>
</dbReference>
<dbReference type="InterPro" id="IPR015854">
    <property type="entry name" value="ABC_transpr_LolD-like"/>
</dbReference>
<dbReference type="Pfam" id="PF00005">
    <property type="entry name" value="ABC_tran"/>
    <property type="match status" value="2"/>
</dbReference>
<feature type="region of interest" description="Disordered" evidence="3">
    <location>
        <begin position="343"/>
        <end position="362"/>
    </location>
</feature>
<dbReference type="Proteomes" id="UP000789325">
    <property type="component" value="Unassembled WGS sequence"/>
</dbReference>
<evidence type="ECO:0000313" key="5">
    <source>
        <dbReference type="EMBL" id="HJH43727.1"/>
    </source>
</evidence>